<dbReference type="AlphaFoldDB" id="A0A1X0REG8"/>
<dbReference type="EMBL" id="KV921866">
    <property type="protein sequence ID" value="ORE10399.1"/>
    <property type="molecule type" value="Genomic_DNA"/>
</dbReference>
<feature type="chain" id="PRO_5013185221" evidence="1">
    <location>
        <begin position="20"/>
        <end position="168"/>
    </location>
</feature>
<reference evidence="2" key="1">
    <citation type="journal article" date="2016" name="Proc. Natl. Acad. Sci. U.S.A.">
        <title>Lipid metabolic changes in an early divergent fungus govern the establishment of a mutualistic symbiosis with endobacteria.</title>
        <authorList>
            <person name="Lastovetsky O.A."/>
            <person name="Gaspar M.L."/>
            <person name="Mondo S.J."/>
            <person name="LaButti K.M."/>
            <person name="Sandor L."/>
            <person name="Grigoriev I.V."/>
            <person name="Henry S.A."/>
            <person name="Pawlowska T.E."/>
        </authorList>
    </citation>
    <scope>NUCLEOTIDE SEQUENCE [LARGE SCALE GENOMIC DNA]</scope>
    <source>
        <strain evidence="2">ATCC 52814</strain>
    </source>
</reference>
<dbReference type="Proteomes" id="UP000242414">
    <property type="component" value="Unassembled WGS sequence"/>
</dbReference>
<dbReference type="Pfam" id="PF02992">
    <property type="entry name" value="Transposase_21"/>
    <property type="match status" value="1"/>
</dbReference>
<keyword evidence="1" id="KW-0732">Signal</keyword>
<feature type="signal peptide" evidence="1">
    <location>
        <begin position="1"/>
        <end position="19"/>
    </location>
</feature>
<evidence type="ECO:0000313" key="2">
    <source>
        <dbReference type="EMBL" id="ORE10399.1"/>
    </source>
</evidence>
<name>A0A1X0REG8_RHIZD</name>
<evidence type="ECO:0000256" key="1">
    <source>
        <dbReference type="SAM" id="SignalP"/>
    </source>
</evidence>
<sequence length="168" mass="19182">MRRIKMFSMTLLMVSLVKLFPFYSNRKDRLVLYLGLYNDEFLVFKNGKHAMTIFHLVTLNLPKAIRTENKYMLQLCVAPGPKSPRELFSFIKPIKQELEILQSKGFRLSGSSMAVNAHILFASGDIPACAKLAGQSGHVHLRGCRCCIIKAARIENRIFFLLLNYSIK</sequence>
<dbReference type="OrthoDB" id="2289822at2759"/>
<dbReference type="InterPro" id="IPR004242">
    <property type="entry name" value="Transposase_21"/>
</dbReference>
<organism evidence="2">
    <name type="scientific">Rhizopus microsporus var. microsporus</name>
    <dbReference type="NCBI Taxonomy" id="86635"/>
    <lineage>
        <taxon>Eukaryota</taxon>
        <taxon>Fungi</taxon>
        <taxon>Fungi incertae sedis</taxon>
        <taxon>Mucoromycota</taxon>
        <taxon>Mucoromycotina</taxon>
        <taxon>Mucoromycetes</taxon>
        <taxon>Mucorales</taxon>
        <taxon>Mucorineae</taxon>
        <taxon>Rhizopodaceae</taxon>
        <taxon>Rhizopus</taxon>
    </lineage>
</organism>
<accession>A0A1X0REG8</accession>
<gene>
    <name evidence="2" type="ORF">BCV72DRAFT_221743</name>
</gene>
<proteinExistence type="predicted"/>
<protein>
    <submittedName>
        <fullName evidence="2">Uncharacterized protein</fullName>
    </submittedName>
</protein>
<dbReference type="VEuPathDB" id="FungiDB:BCV72DRAFT_221743"/>